<dbReference type="Pfam" id="PF00535">
    <property type="entry name" value="Glycos_transf_2"/>
    <property type="match status" value="1"/>
</dbReference>
<keyword evidence="1" id="KW-0472">Membrane</keyword>
<evidence type="ECO:0000259" key="2">
    <source>
        <dbReference type="Pfam" id="PF00535"/>
    </source>
</evidence>
<evidence type="ECO:0000256" key="1">
    <source>
        <dbReference type="SAM" id="Phobius"/>
    </source>
</evidence>
<keyword evidence="1" id="KW-1133">Transmembrane helix</keyword>
<dbReference type="CDD" id="cd04187">
    <property type="entry name" value="DPM1_like_bac"/>
    <property type="match status" value="1"/>
</dbReference>
<reference evidence="4" key="1">
    <citation type="journal article" date="2019" name="Int. J. Syst. Evol. Microbiol.">
        <title>The Global Catalogue of Microorganisms (GCM) 10K type strain sequencing project: providing services to taxonomists for standard genome sequencing and annotation.</title>
        <authorList>
            <consortium name="The Broad Institute Genomics Platform"/>
            <consortium name="The Broad Institute Genome Sequencing Center for Infectious Disease"/>
            <person name="Wu L."/>
            <person name="Ma J."/>
        </authorList>
    </citation>
    <scope>NUCLEOTIDE SEQUENCE [LARGE SCALE GENOMIC DNA]</scope>
    <source>
        <strain evidence="4">CECT 8289</strain>
    </source>
</reference>
<dbReference type="PANTHER" id="PTHR48090">
    <property type="entry name" value="UNDECAPRENYL-PHOSPHATE 4-DEOXY-4-FORMAMIDO-L-ARABINOSE TRANSFERASE-RELATED"/>
    <property type="match status" value="1"/>
</dbReference>
<keyword evidence="3" id="KW-0328">Glycosyltransferase</keyword>
<keyword evidence="3" id="KW-0808">Transferase</keyword>
<gene>
    <name evidence="3" type="ORF">ACFOWM_01740</name>
</gene>
<dbReference type="EMBL" id="JBHSCZ010000001">
    <property type="protein sequence ID" value="MFC4261588.1"/>
    <property type="molecule type" value="Genomic_DNA"/>
</dbReference>
<organism evidence="3 4">
    <name type="scientific">Ferruginibacter yonginensis</name>
    <dbReference type="NCBI Taxonomy" id="1310416"/>
    <lineage>
        <taxon>Bacteria</taxon>
        <taxon>Pseudomonadati</taxon>
        <taxon>Bacteroidota</taxon>
        <taxon>Chitinophagia</taxon>
        <taxon>Chitinophagales</taxon>
        <taxon>Chitinophagaceae</taxon>
        <taxon>Ferruginibacter</taxon>
    </lineage>
</organism>
<dbReference type="InterPro" id="IPR029044">
    <property type="entry name" value="Nucleotide-diphossugar_trans"/>
</dbReference>
<dbReference type="InterPro" id="IPR001173">
    <property type="entry name" value="Glyco_trans_2-like"/>
</dbReference>
<feature type="transmembrane region" description="Helical" evidence="1">
    <location>
        <begin position="304"/>
        <end position="329"/>
    </location>
</feature>
<evidence type="ECO:0000313" key="4">
    <source>
        <dbReference type="Proteomes" id="UP001595907"/>
    </source>
</evidence>
<comment type="caution">
    <text evidence="3">The sequence shown here is derived from an EMBL/GenBank/DDBJ whole genome shotgun (WGS) entry which is preliminary data.</text>
</comment>
<evidence type="ECO:0000313" key="3">
    <source>
        <dbReference type="EMBL" id="MFC4261588.1"/>
    </source>
</evidence>
<dbReference type="RefSeq" id="WP_379706209.1">
    <property type="nucleotide sequence ID" value="NZ_JBHSCZ010000001.1"/>
</dbReference>
<keyword evidence="4" id="KW-1185">Reference proteome</keyword>
<dbReference type="Gene3D" id="3.90.550.10">
    <property type="entry name" value="Spore Coat Polysaccharide Biosynthesis Protein SpsA, Chain A"/>
    <property type="match status" value="1"/>
</dbReference>
<dbReference type="InterPro" id="IPR050256">
    <property type="entry name" value="Glycosyltransferase_2"/>
</dbReference>
<dbReference type="PANTHER" id="PTHR48090:SF8">
    <property type="entry name" value="GLYCOSYLTRANSFERASE CSBB-RELATED"/>
    <property type="match status" value="1"/>
</dbReference>
<dbReference type="Proteomes" id="UP001595907">
    <property type="component" value="Unassembled WGS sequence"/>
</dbReference>
<dbReference type="EC" id="2.4.-.-" evidence="3"/>
<sequence length="350" mass="40201">METLFEKFRSYFAVLEISLTTSKLNIKWRNIVVPKLTIFFMLKKISILLPVLNEQENILFIYNKINANFEQLSQYEWELIFIDDGSSDNTLSIIKDVITKHQHISYISFSRNFGKDNALMAGMDKATGDALITMDADLQHCPSLINELIKQWENGWEVVYYYRKSDNVYSSLISKLNSKLFYKVMNIITNVSLENGISDFRILDKNVVKALLNLKEDNPFFRGLIKWVGFKQLALPYNPVQRYGGRSSYKPKVLVKLAINSITSFSTKPLTLAIYIGFVFSFLSVLYIPYAIFSKMCHIAISGWTSIIVTIAFFGGLNLMVMGIIGLYLGKTFMQSKGRPSYIIRETNFN</sequence>
<accession>A0ABV8QP53</accession>
<feature type="transmembrane region" description="Helical" evidence="1">
    <location>
        <begin position="272"/>
        <end position="292"/>
    </location>
</feature>
<proteinExistence type="predicted"/>
<dbReference type="SUPFAM" id="SSF53448">
    <property type="entry name" value="Nucleotide-diphospho-sugar transferases"/>
    <property type="match status" value="1"/>
</dbReference>
<name>A0ABV8QP53_9BACT</name>
<dbReference type="GO" id="GO:0016757">
    <property type="term" value="F:glycosyltransferase activity"/>
    <property type="evidence" value="ECO:0007669"/>
    <property type="project" value="UniProtKB-KW"/>
</dbReference>
<feature type="domain" description="Glycosyltransferase 2-like" evidence="2">
    <location>
        <begin position="46"/>
        <end position="211"/>
    </location>
</feature>
<keyword evidence="1" id="KW-0812">Transmembrane</keyword>
<protein>
    <submittedName>
        <fullName evidence="3">Glycosyltransferase family 2 protein</fullName>
        <ecNumber evidence="3">2.4.-.-</ecNumber>
    </submittedName>
</protein>